<sequence>MQVYGPNSAQLVPAYLLLGESSIGLNQLAQAEDYLSLAKWALMKKRAAKKRELPAQTVDDRSSALRLEGGGEDPDSGRETSAEGSGDAGDADEEDHEVLALLNRNFGLLYLKKGKTEEAIRYFALDIYHSSIAKNDPEDLSVTGGYFHLGNVFNILPTRADDCHALFERVAEIWRAALMRDSDNEAQQAEGIQILTAITVATANEPVPAAAKRAGATAQHALALLLARDGASQEKARAAAAKAIQMNPKAAAMDAALKKLAAVK</sequence>
<keyword evidence="3" id="KW-1185">Reference proteome</keyword>
<feature type="compositionally biased region" description="Basic and acidic residues" evidence="1">
    <location>
        <begin position="52"/>
        <end position="63"/>
    </location>
</feature>
<feature type="region of interest" description="Disordered" evidence="1">
    <location>
        <begin position="52"/>
        <end position="93"/>
    </location>
</feature>
<reference evidence="2" key="1">
    <citation type="submission" date="2020-05" db="EMBL/GenBank/DDBJ databases">
        <title>Phylogenomic resolution of chytrid fungi.</title>
        <authorList>
            <person name="Stajich J.E."/>
            <person name="Amses K."/>
            <person name="Simmons R."/>
            <person name="Seto K."/>
            <person name="Myers J."/>
            <person name="Bonds A."/>
            <person name="Quandt C.A."/>
            <person name="Barry K."/>
            <person name="Liu P."/>
            <person name="Grigoriev I."/>
            <person name="Longcore J.E."/>
            <person name="James T.Y."/>
        </authorList>
    </citation>
    <scope>NUCLEOTIDE SEQUENCE</scope>
    <source>
        <strain evidence="2">JEL0379</strain>
    </source>
</reference>
<dbReference type="AlphaFoldDB" id="A0AAD5TJD4"/>
<organism evidence="2 3">
    <name type="scientific">Geranomyces variabilis</name>
    <dbReference type="NCBI Taxonomy" id="109894"/>
    <lineage>
        <taxon>Eukaryota</taxon>
        <taxon>Fungi</taxon>
        <taxon>Fungi incertae sedis</taxon>
        <taxon>Chytridiomycota</taxon>
        <taxon>Chytridiomycota incertae sedis</taxon>
        <taxon>Chytridiomycetes</taxon>
        <taxon>Spizellomycetales</taxon>
        <taxon>Powellomycetaceae</taxon>
        <taxon>Geranomyces</taxon>
    </lineage>
</organism>
<gene>
    <name evidence="2" type="primary">ZMYND12</name>
    <name evidence="2" type="ORF">HDU87_003647</name>
</gene>
<protein>
    <submittedName>
        <fullName evidence="2">Zinc finger MYND domain-containing protein 12</fullName>
    </submittedName>
</protein>
<dbReference type="InterPro" id="IPR053248">
    <property type="entry name" value="Zinc_finger_MYND_domain"/>
</dbReference>
<dbReference type="InterPro" id="IPR011990">
    <property type="entry name" value="TPR-like_helical_dom_sf"/>
</dbReference>
<dbReference type="PANTHER" id="PTHR46533">
    <property type="entry name" value="ZINC FINGER MYND DOMAIN-CONTAINING PROTEIN 12"/>
    <property type="match status" value="1"/>
</dbReference>
<comment type="caution">
    <text evidence="2">The sequence shown here is derived from an EMBL/GenBank/DDBJ whole genome shotgun (WGS) entry which is preliminary data.</text>
</comment>
<evidence type="ECO:0000313" key="3">
    <source>
        <dbReference type="Proteomes" id="UP001212152"/>
    </source>
</evidence>
<evidence type="ECO:0000256" key="1">
    <source>
        <dbReference type="SAM" id="MobiDB-lite"/>
    </source>
</evidence>
<dbReference type="EMBL" id="JADGJQ010000027">
    <property type="protein sequence ID" value="KAJ3178335.1"/>
    <property type="molecule type" value="Genomic_DNA"/>
</dbReference>
<accession>A0AAD5TJD4</accession>
<evidence type="ECO:0000313" key="2">
    <source>
        <dbReference type="EMBL" id="KAJ3178335.1"/>
    </source>
</evidence>
<dbReference type="PANTHER" id="PTHR46533:SF1">
    <property type="entry name" value="ZINC FINGER MYND DOMAIN-CONTAINING PROTEIN 12"/>
    <property type="match status" value="1"/>
</dbReference>
<name>A0AAD5TJD4_9FUNG</name>
<dbReference type="Proteomes" id="UP001212152">
    <property type="component" value="Unassembled WGS sequence"/>
</dbReference>
<proteinExistence type="predicted"/>
<dbReference type="Gene3D" id="1.25.40.10">
    <property type="entry name" value="Tetratricopeptide repeat domain"/>
    <property type="match status" value="1"/>
</dbReference>